<gene>
    <name evidence="2" type="ORF">ACH46_12810</name>
</gene>
<keyword evidence="1" id="KW-0560">Oxidoreductase</keyword>
<dbReference type="InterPro" id="IPR036188">
    <property type="entry name" value="FAD/NAD-bd_sf"/>
</dbReference>
<dbReference type="AlphaFoldDB" id="A0A0N9NGI0"/>
<keyword evidence="3" id="KW-1185">Reference proteome</keyword>
<sequence length="507" mass="55778">MEAVREPRIIVIGAGVAGITTAYVLQKAGFTDFTVLEKGSDVGGVWHWNHYPGLTCDVPSQIYQFGFAPKPDWSKIWSSGPEIQRYHRDVAERFGLMDRIRLNTEVAGAVFDDAAGTWTVTLAGDDERPGEELTADFVVCATGVLQNPSIPDIPGLDTFAGPVVHTARWDDDLATDGKRIAVIGTGSTGVQVVSALQPRAATITHFTRTPQWILWAPMSLPQVPLAGTVLKAFPAAHDALYRGLLWGSGILADIVRNDTWRRHAVQKYARLSLRAQISDDALREDLTPDYQPLCKRQVVSGTYYRAIRADNAELITDAIVEVTPDGIVTADGTRHDVDVIVLATGFRAHDYMRPMTVVGRDGLTIDEAWAEGPRAYRMTAIPGFPNLFTVLGPNSPTGSISLQHTAEKTARYLVSWFDAFRRGDADRIEVTEEATAEFNAQVREALEPTIWNTGGCNSWYFTESGVVDLWPFDRATLDAMLAEPEPAHYRVTRTEQLRSVRPGVGAE</sequence>
<evidence type="ECO:0000313" key="2">
    <source>
        <dbReference type="EMBL" id="ALG86867.1"/>
    </source>
</evidence>
<dbReference type="GO" id="GO:0050661">
    <property type="term" value="F:NADP binding"/>
    <property type="evidence" value="ECO:0007669"/>
    <property type="project" value="InterPro"/>
</dbReference>
<evidence type="ECO:0000313" key="3">
    <source>
        <dbReference type="Proteomes" id="UP000063789"/>
    </source>
</evidence>
<dbReference type="Gene3D" id="3.50.50.60">
    <property type="entry name" value="FAD/NAD(P)-binding domain"/>
    <property type="match status" value="2"/>
</dbReference>
<accession>A0A0N9NGI0</accession>
<dbReference type="InterPro" id="IPR000960">
    <property type="entry name" value="Flavin_mOase"/>
</dbReference>
<dbReference type="RefSeq" id="WP_062395383.1">
    <property type="nucleotide sequence ID" value="NZ_CP011853.1"/>
</dbReference>
<dbReference type="InterPro" id="IPR051209">
    <property type="entry name" value="FAD-bind_Monooxygenase_sf"/>
</dbReference>
<dbReference type="OrthoDB" id="5168853at2"/>
<evidence type="ECO:0000256" key="1">
    <source>
        <dbReference type="ARBA" id="ARBA00023002"/>
    </source>
</evidence>
<dbReference type="PANTHER" id="PTHR42877">
    <property type="entry name" value="L-ORNITHINE N(5)-MONOOXYGENASE-RELATED"/>
    <property type="match status" value="1"/>
</dbReference>
<dbReference type="PANTHER" id="PTHR42877:SF4">
    <property type="entry name" value="FAD_NAD(P)-BINDING DOMAIN-CONTAINING PROTEIN-RELATED"/>
    <property type="match status" value="1"/>
</dbReference>
<dbReference type="PRINTS" id="PR00370">
    <property type="entry name" value="FMOXYGENASE"/>
</dbReference>
<proteinExistence type="predicted"/>
<dbReference type="GO" id="GO:0004497">
    <property type="term" value="F:monooxygenase activity"/>
    <property type="evidence" value="ECO:0007669"/>
    <property type="project" value="UniProtKB-KW"/>
</dbReference>
<keyword evidence="2" id="KW-0503">Monooxygenase</keyword>
<dbReference type="GO" id="GO:0050660">
    <property type="term" value="F:flavin adenine dinucleotide binding"/>
    <property type="evidence" value="ECO:0007669"/>
    <property type="project" value="InterPro"/>
</dbReference>
<dbReference type="STRING" id="1136941.ACH46_12810"/>
<dbReference type="EMBL" id="CP011853">
    <property type="protein sequence ID" value="ALG86867.1"/>
    <property type="molecule type" value="Genomic_DNA"/>
</dbReference>
<protein>
    <submittedName>
        <fullName evidence="2">Monooxygenase</fullName>
    </submittedName>
</protein>
<dbReference type="Pfam" id="PF13738">
    <property type="entry name" value="Pyr_redox_3"/>
    <property type="match status" value="1"/>
</dbReference>
<name>A0A0N9NGI0_9ACTN</name>
<dbReference type="SUPFAM" id="SSF51905">
    <property type="entry name" value="FAD/NAD(P)-binding domain"/>
    <property type="match status" value="1"/>
</dbReference>
<dbReference type="Proteomes" id="UP000063789">
    <property type="component" value="Chromosome"/>
</dbReference>
<reference evidence="3" key="1">
    <citation type="submission" date="2015-06" db="EMBL/GenBank/DDBJ databases">
        <title>Complete genome sequence and metabolic analysis of phthalate degradation pathway in Gordonia sp. QH-11.</title>
        <authorList>
            <person name="Jin D."/>
            <person name="Kong X."/>
            <person name="Bai Z."/>
        </authorList>
    </citation>
    <scope>NUCLEOTIDE SEQUENCE [LARGE SCALE GENOMIC DNA]</scope>
    <source>
        <strain evidence="3">QH-11</strain>
    </source>
</reference>
<reference evidence="2 3" key="2">
    <citation type="journal article" date="2017" name="Int. J. Syst. Evol. Microbiol.">
        <title>Gordonia phthalatica sp. nov., a di-n-butyl phthalate-degrading bacterium isolated from activated sludge.</title>
        <authorList>
            <person name="Jin D."/>
            <person name="Kong X."/>
            <person name="Jia M."/>
            <person name="Yu X."/>
            <person name="Wang X."/>
            <person name="Zhuang X."/>
            <person name="Deng Y."/>
            <person name="Bai Z."/>
        </authorList>
    </citation>
    <scope>NUCLEOTIDE SEQUENCE [LARGE SCALE GENOMIC DNA]</scope>
    <source>
        <strain evidence="2 3">QH-11</strain>
    </source>
</reference>
<dbReference type="KEGG" id="goq:ACH46_12810"/>
<dbReference type="PATRIC" id="fig|1136941.3.peg.2608"/>
<organism evidence="2 3">
    <name type="scientific">Gordonia phthalatica</name>
    <dbReference type="NCBI Taxonomy" id="1136941"/>
    <lineage>
        <taxon>Bacteria</taxon>
        <taxon>Bacillati</taxon>
        <taxon>Actinomycetota</taxon>
        <taxon>Actinomycetes</taxon>
        <taxon>Mycobacteriales</taxon>
        <taxon>Gordoniaceae</taxon>
        <taxon>Gordonia</taxon>
    </lineage>
</organism>